<evidence type="ECO:0000313" key="1">
    <source>
        <dbReference type="EMBL" id="KAF9644390.1"/>
    </source>
</evidence>
<dbReference type="Proteomes" id="UP000886501">
    <property type="component" value="Unassembled WGS sequence"/>
</dbReference>
<dbReference type="EMBL" id="MU118142">
    <property type="protein sequence ID" value="KAF9644390.1"/>
    <property type="molecule type" value="Genomic_DNA"/>
</dbReference>
<gene>
    <name evidence="1" type="ORF">BDM02DRAFT_3131798</name>
</gene>
<name>A0ACB6Z3Q4_THEGA</name>
<reference evidence="1" key="1">
    <citation type="submission" date="2019-10" db="EMBL/GenBank/DDBJ databases">
        <authorList>
            <consortium name="DOE Joint Genome Institute"/>
            <person name="Kuo A."/>
            <person name="Miyauchi S."/>
            <person name="Kiss E."/>
            <person name="Drula E."/>
            <person name="Kohler A."/>
            <person name="Sanchez-Garcia M."/>
            <person name="Andreopoulos B."/>
            <person name="Barry K.W."/>
            <person name="Bonito G."/>
            <person name="Buee M."/>
            <person name="Carver A."/>
            <person name="Chen C."/>
            <person name="Cichocki N."/>
            <person name="Clum A."/>
            <person name="Culley D."/>
            <person name="Crous P.W."/>
            <person name="Fauchery L."/>
            <person name="Girlanda M."/>
            <person name="Hayes R."/>
            <person name="Keri Z."/>
            <person name="Labutti K."/>
            <person name="Lipzen A."/>
            <person name="Lombard V."/>
            <person name="Magnuson J."/>
            <person name="Maillard F."/>
            <person name="Morin E."/>
            <person name="Murat C."/>
            <person name="Nolan M."/>
            <person name="Ohm R."/>
            <person name="Pangilinan J."/>
            <person name="Pereira M."/>
            <person name="Perotto S."/>
            <person name="Peter M."/>
            <person name="Riley R."/>
            <person name="Sitrit Y."/>
            <person name="Stielow B."/>
            <person name="Szollosi G."/>
            <person name="Zifcakova L."/>
            <person name="Stursova M."/>
            <person name="Spatafora J.W."/>
            <person name="Tedersoo L."/>
            <person name="Vaario L.-M."/>
            <person name="Yamada A."/>
            <person name="Yan M."/>
            <person name="Wang P."/>
            <person name="Xu J."/>
            <person name="Bruns T."/>
            <person name="Baldrian P."/>
            <person name="Vilgalys R."/>
            <person name="Henrissat B."/>
            <person name="Grigoriev I.V."/>
            <person name="Hibbett D."/>
            <person name="Nagy L.G."/>
            <person name="Martin F.M."/>
        </authorList>
    </citation>
    <scope>NUCLEOTIDE SEQUENCE</scope>
    <source>
        <strain evidence="1">P2</strain>
    </source>
</reference>
<proteinExistence type="predicted"/>
<evidence type="ECO:0000313" key="2">
    <source>
        <dbReference type="Proteomes" id="UP000886501"/>
    </source>
</evidence>
<sequence length="217" mass="23995">MAWKSLFSGLRVDRWDSATESLILSPSQSAPEEGSAISVRTCVYIERVGEETQVWRGKIQIGMVTMLKFFECCRSARPFLVKGESPVSLKICSKVSHGGFATWLRCLNSRLDGIQNKVEYHILIGLGRTCDYLDLESVGTHCEVNVLHRAIVVGEWCGRMWTTPRIGFGGVSGASNRERQRPLREGQRGTPNCGEGHGEAPGWLEGYLIASSAYVTV</sequence>
<organism evidence="1 2">
    <name type="scientific">Thelephora ganbajun</name>
    <name type="common">Ganba fungus</name>
    <dbReference type="NCBI Taxonomy" id="370292"/>
    <lineage>
        <taxon>Eukaryota</taxon>
        <taxon>Fungi</taxon>
        <taxon>Dikarya</taxon>
        <taxon>Basidiomycota</taxon>
        <taxon>Agaricomycotina</taxon>
        <taxon>Agaricomycetes</taxon>
        <taxon>Thelephorales</taxon>
        <taxon>Thelephoraceae</taxon>
        <taxon>Thelephora</taxon>
    </lineage>
</organism>
<comment type="caution">
    <text evidence="1">The sequence shown here is derived from an EMBL/GenBank/DDBJ whole genome shotgun (WGS) entry which is preliminary data.</text>
</comment>
<protein>
    <submittedName>
        <fullName evidence="1">Uncharacterized protein</fullName>
    </submittedName>
</protein>
<reference evidence="1" key="2">
    <citation type="journal article" date="2020" name="Nat. Commun.">
        <title>Large-scale genome sequencing of mycorrhizal fungi provides insights into the early evolution of symbiotic traits.</title>
        <authorList>
            <person name="Miyauchi S."/>
            <person name="Kiss E."/>
            <person name="Kuo A."/>
            <person name="Drula E."/>
            <person name="Kohler A."/>
            <person name="Sanchez-Garcia M."/>
            <person name="Morin E."/>
            <person name="Andreopoulos B."/>
            <person name="Barry K.W."/>
            <person name="Bonito G."/>
            <person name="Buee M."/>
            <person name="Carver A."/>
            <person name="Chen C."/>
            <person name="Cichocki N."/>
            <person name="Clum A."/>
            <person name="Culley D."/>
            <person name="Crous P.W."/>
            <person name="Fauchery L."/>
            <person name="Girlanda M."/>
            <person name="Hayes R.D."/>
            <person name="Keri Z."/>
            <person name="LaButti K."/>
            <person name="Lipzen A."/>
            <person name="Lombard V."/>
            <person name="Magnuson J."/>
            <person name="Maillard F."/>
            <person name="Murat C."/>
            <person name="Nolan M."/>
            <person name="Ohm R.A."/>
            <person name="Pangilinan J."/>
            <person name="Pereira M.F."/>
            <person name="Perotto S."/>
            <person name="Peter M."/>
            <person name="Pfister S."/>
            <person name="Riley R."/>
            <person name="Sitrit Y."/>
            <person name="Stielow J.B."/>
            <person name="Szollosi G."/>
            <person name="Zifcakova L."/>
            <person name="Stursova M."/>
            <person name="Spatafora J.W."/>
            <person name="Tedersoo L."/>
            <person name="Vaario L.M."/>
            <person name="Yamada A."/>
            <person name="Yan M."/>
            <person name="Wang P."/>
            <person name="Xu J."/>
            <person name="Bruns T."/>
            <person name="Baldrian P."/>
            <person name="Vilgalys R."/>
            <person name="Dunand C."/>
            <person name="Henrissat B."/>
            <person name="Grigoriev I.V."/>
            <person name="Hibbett D."/>
            <person name="Nagy L.G."/>
            <person name="Martin F.M."/>
        </authorList>
    </citation>
    <scope>NUCLEOTIDE SEQUENCE</scope>
    <source>
        <strain evidence="1">P2</strain>
    </source>
</reference>
<accession>A0ACB6Z3Q4</accession>
<keyword evidence="2" id="KW-1185">Reference proteome</keyword>